<keyword evidence="8 10" id="KW-0472">Membrane</keyword>
<evidence type="ECO:0000256" key="7">
    <source>
        <dbReference type="ARBA" id="ARBA00023098"/>
    </source>
</evidence>
<feature type="transmembrane region" description="Helical" evidence="10">
    <location>
        <begin position="29"/>
        <end position="51"/>
    </location>
</feature>
<organism evidence="11 12">
    <name type="scientific">Schistosoma mansoni</name>
    <name type="common">Blood fluke</name>
    <dbReference type="NCBI Taxonomy" id="6183"/>
    <lineage>
        <taxon>Eukaryota</taxon>
        <taxon>Metazoa</taxon>
        <taxon>Spiralia</taxon>
        <taxon>Lophotrochozoa</taxon>
        <taxon>Platyhelminthes</taxon>
        <taxon>Trematoda</taxon>
        <taxon>Digenea</taxon>
        <taxon>Strigeidida</taxon>
        <taxon>Schistosomatoidea</taxon>
        <taxon>Schistosomatidae</taxon>
        <taxon>Schistosoma</taxon>
    </lineage>
</organism>
<evidence type="ECO:0000256" key="3">
    <source>
        <dbReference type="ARBA" id="ARBA00022679"/>
    </source>
</evidence>
<proteinExistence type="inferred from homology"/>
<evidence type="ECO:0000256" key="8">
    <source>
        <dbReference type="ARBA" id="ARBA00023136"/>
    </source>
</evidence>
<dbReference type="PANTHER" id="PTHR11157:SF126">
    <property type="entry name" value="ELONGATION OF VERY LONG CHAIN FATTY ACIDS PROTEIN"/>
    <property type="match status" value="1"/>
</dbReference>
<dbReference type="EC" id="2.3.1.199" evidence="10"/>
<comment type="catalytic activity">
    <reaction evidence="10">
        <text>a very-long-chain acyl-CoA + malonyl-CoA + H(+) = a very-long-chain 3-oxoacyl-CoA + CO2 + CoA</text>
        <dbReference type="Rhea" id="RHEA:32727"/>
        <dbReference type="ChEBI" id="CHEBI:15378"/>
        <dbReference type="ChEBI" id="CHEBI:16526"/>
        <dbReference type="ChEBI" id="CHEBI:57287"/>
        <dbReference type="ChEBI" id="CHEBI:57384"/>
        <dbReference type="ChEBI" id="CHEBI:90725"/>
        <dbReference type="ChEBI" id="CHEBI:90736"/>
        <dbReference type="EC" id="2.3.1.199"/>
    </reaction>
</comment>
<dbReference type="Pfam" id="PF01151">
    <property type="entry name" value="ELO"/>
    <property type="match status" value="1"/>
</dbReference>
<accession>A0A3Q0KFV6</accession>
<evidence type="ECO:0000256" key="10">
    <source>
        <dbReference type="RuleBase" id="RU361115"/>
    </source>
</evidence>
<dbReference type="GO" id="GO:0030148">
    <property type="term" value="P:sphingolipid biosynthetic process"/>
    <property type="evidence" value="ECO:0007669"/>
    <property type="project" value="TreeGrafter"/>
</dbReference>
<keyword evidence="5 10" id="KW-0276">Fatty acid metabolism</keyword>
<keyword evidence="3 10" id="KW-0808">Transferase</keyword>
<dbReference type="GO" id="GO:0005789">
    <property type="term" value="C:endoplasmic reticulum membrane"/>
    <property type="evidence" value="ECO:0007669"/>
    <property type="project" value="TreeGrafter"/>
</dbReference>
<name>A0A3Q0KFV6_SCHMA</name>
<evidence type="ECO:0000313" key="11">
    <source>
        <dbReference type="Proteomes" id="UP000008854"/>
    </source>
</evidence>
<evidence type="ECO:0000256" key="5">
    <source>
        <dbReference type="ARBA" id="ARBA00022832"/>
    </source>
</evidence>
<evidence type="ECO:0000256" key="2">
    <source>
        <dbReference type="ARBA" id="ARBA00022516"/>
    </source>
</evidence>
<reference evidence="11" key="1">
    <citation type="journal article" date="2012" name="PLoS Negl. Trop. Dis.">
        <title>A systematically improved high quality genome and transcriptome of the human blood fluke Schistosoma mansoni.</title>
        <authorList>
            <person name="Protasio A.V."/>
            <person name="Tsai I.J."/>
            <person name="Babbage A."/>
            <person name="Nichol S."/>
            <person name="Hunt M."/>
            <person name="Aslett M.A."/>
            <person name="De Silva N."/>
            <person name="Velarde G.S."/>
            <person name="Anderson T.J."/>
            <person name="Clark R.C."/>
            <person name="Davidson C."/>
            <person name="Dillon G.P."/>
            <person name="Holroyd N.E."/>
            <person name="LoVerde P.T."/>
            <person name="Lloyd C."/>
            <person name="McQuillan J."/>
            <person name="Oliveira G."/>
            <person name="Otto T.D."/>
            <person name="Parker-Manuel S.J."/>
            <person name="Quail M.A."/>
            <person name="Wilson R.A."/>
            <person name="Zerlotini A."/>
            <person name="Dunne D.W."/>
            <person name="Berriman M."/>
        </authorList>
    </citation>
    <scope>NUCLEOTIDE SEQUENCE [LARGE SCALE GENOMIC DNA]</scope>
    <source>
        <strain evidence="11">Puerto Rican</strain>
    </source>
</reference>
<evidence type="ECO:0000256" key="9">
    <source>
        <dbReference type="ARBA" id="ARBA00023160"/>
    </source>
</evidence>
<evidence type="ECO:0000256" key="6">
    <source>
        <dbReference type="ARBA" id="ARBA00022989"/>
    </source>
</evidence>
<dbReference type="GO" id="GO:0019367">
    <property type="term" value="P:fatty acid elongation, saturated fatty acid"/>
    <property type="evidence" value="ECO:0007669"/>
    <property type="project" value="TreeGrafter"/>
</dbReference>
<feature type="transmembrane region" description="Helical" evidence="10">
    <location>
        <begin position="174"/>
        <end position="194"/>
    </location>
</feature>
<keyword evidence="2 10" id="KW-0444">Lipid biosynthesis</keyword>
<evidence type="ECO:0000256" key="1">
    <source>
        <dbReference type="ARBA" id="ARBA00004141"/>
    </source>
</evidence>
<dbReference type="STRING" id="6183.A0A3Q0KFV6"/>
<keyword evidence="9 10" id="KW-0275">Fatty acid biosynthesis</keyword>
<dbReference type="PANTHER" id="PTHR11157">
    <property type="entry name" value="FATTY ACID ACYL TRANSFERASE-RELATED"/>
    <property type="match status" value="1"/>
</dbReference>
<dbReference type="Proteomes" id="UP000008854">
    <property type="component" value="Unassembled WGS sequence"/>
</dbReference>
<evidence type="ECO:0000313" key="12">
    <source>
        <dbReference type="WBParaSite" id="Smp_051810.1"/>
    </source>
</evidence>
<feature type="transmembrane region" description="Helical" evidence="10">
    <location>
        <begin position="142"/>
        <end position="162"/>
    </location>
</feature>
<dbReference type="AlphaFoldDB" id="A0A3Q0KFV6"/>
<keyword evidence="6 10" id="KW-1133">Transmembrane helix</keyword>
<feature type="transmembrane region" description="Helical" evidence="10">
    <location>
        <begin position="206"/>
        <end position="224"/>
    </location>
</feature>
<evidence type="ECO:0000256" key="4">
    <source>
        <dbReference type="ARBA" id="ARBA00022692"/>
    </source>
</evidence>
<comment type="subcellular location">
    <subcellularLocation>
        <location evidence="1">Membrane</location>
        <topology evidence="1">Multi-pass membrane protein</topology>
    </subcellularLocation>
</comment>
<feature type="transmembrane region" description="Helical" evidence="10">
    <location>
        <begin position="63"/>
        <end position="84"/>
    </location>
</feature>
<dbReference type="GO" id="GO:0042761">
    <property type="term" value="P:very long-chain fatty acid biosynthetic process"/>
    <property type="evidence" value="ECO:0007669"/>
    <property type="project" value="TreeGrafter"/>
</dbReference>
<feature type="transmembrane region" description="Helical" evidence="10">
    <location>
        <begin position="236"/>
        <end position="255"/>
    </location>
</feature>
<reference evidence="12" key="2">
    <citation type="submission" date="2018-12" db="UniProtKB">
        <authorList>
            <consortium name="WormBaseParasite"/>
        </authorList>
    </citation>
    <scope>IDENTIFICATION</scope>
    <source>
        <strain evidence="12">Puerto Rican</strain>
    </source>
</reference>
<feature type="transmembrane region" description="Helical" evidence="10">
    <location>
        <begin position="116"/>
        <end position="135"/>
    </location>
</feature>
<dbReference type="WBParaSite" id="Smp_051810.1">
    <property type="protein sequence ID" value="Smp_051810.1"/>
    <property type="gene ID" value="Smp_051810"/>
</dbReference>
<dbReference type="GO" id="GO:0034626">
    <property type="term" value="P:fatty acid elongation, polyunsaturated fatty acid"/>
    <property type="evidence" value="ECO:0007669"/>
    <property type="project" value="TreeGrafter"/>
</dbReference>
<keyword evidence="4 10" id="KW-0812">Transmembrane</keyword>
<dbReference type="GO" id="GO:0034625">
    <property type="term" value="P:fatty acid elongation, monounsaturated fatty acid"/>
    <property type="evidence" value="ECO:0007669"/>
    <property type="project" value="TreeGrafter"/>
</dbReference>
<dbReference type="GO" id="GO:0009922">
    <property type="term" value="F:fatty acid elongase activity"/>
    <property type="evidence" value="ECO:0007669"/>
    <property type="project" value="UniProtKB-EC"/>
</dbReference>
<keyword evidence="11" id="KW-1185">Reference proteome</keyword>
<keyword evidence="7 10" id="KW-0443">Lipid metabolism</keyword>
<comment type="similarity">
    <text evidence="10">Belongs to the ELO family.</text>
</comment>
<dbReference type="InterPro" id="IPR002076">
    <property type="entry name" value="ELO_fam"/>
</dbReference>
<dbReference type="InParanoid" id="A0A3Q0KFV6"/>
<protein>
    <recommendedName>
        <fullName evidence="10">Elongation of very long chain fatty acids protein</fullName>
        <ecNumber evidence="10">2.3.1.199</ecNumber>
    </recommendedName>
    <alternativeName>
        <fullName evidence="10">Very-long-chain 3-oxoacyl-CoA synthase</fullName>
    </alternativeName>
</protein>
<sequence length="288" mass="34286">MNVVGEYIDWMNRIFKISMERADPRVSSLLLMSSVNSLLFVIIAYLILVYYGLKFMKGRNPFCINRLVFTYDWIMVVMNAYMLYESIAVAFNENYSMYCQKVDYSSNRNALRLVRAVWLFHISKVIECLDTFFFIIRGRTHLVTWLHVYHHCTMIPITWAGVKWVAGGELFQPVVVNSAIHVIMYSYYAFAALGPKWRKYLWWKRYLTMLQMIQFTYGIFYSFISLYKQCGLNKSVYYFNVFYQATLLLLFYNHYHHAYHKSKKQNLCKATDHSSINIQTNGNLKKHE</sequence>